<dbReference type="InterPro" id="IPR050177">
    <property type="entry name" value="Lipid_A_modif_metabolic_enz"/>
</dbReference>
<evidence type="ECO:0000313" key="4">
    <source>
        <dbReference type="Proteomes" id="UP001585080"/>
    </source>
</evidence>
<gene>
    <name evidence="3" type="ORF">VSS16_22365</name>
</gene>
<dbReference type="Pfam" id="PF01370">
    <property type="entry name" value="Epimerase"/>
    <property type="match status" value="1"/>
</dbReference>
<dbReference type="InterPro" id="IPR001509">
    <property type="entry name" value="Epimerase_deHydtase"/>
</dbReference>
<comment type="caution">
    <text evidence="3">The sequence shown here is derived from an EMBL/GenBank/DDBJ whole genome shotgun (WGS) entry which is preliminary data.</text>
</comment>
<protein>
    <submittedName>
        <fullName evidence="3">NAD-dependent epimerase/dehydratase family protein</fullName>
    </submittedName>
</protein>
<keyword evidence="4" id="KW-1185">Reference proteome</keyword>
<dbReference type="PANTHER" id="PTHR43245">
    <property type="entry name" value="BIFUNCTIONAL POLYMYXIN RESISTANCE PROTEIN ARNA"/>
    <property type="match status" value="1"/>
</dbReference>
<dbReference type="InterPro" id="IPR036291">
    <property type="entry name" value="NAD(P)-bd_dom_sf"/>
</dbReference>
<dbReference type="SUPFAM" id="SSF51735">
    <property type="entry name" value="NAD(P)-binding Rossmann-fold domains"/>
    <property type="match status" value="1"/>
</dbReference>
<dbReference type="Proteomes" id="UP001585080">
    <property type="component" value="Unassembled WGS sequence"/>
</dbReference>
<evidence type="ECO:0000256" key="1">
    <source>
        <dbReference type="SAM" id="MobiDB-lite"/>
    </source>
</evidence>
<name>A0ABV5EF06_9ACTN</name>
<proteinExistence type="predicted"/>
<evidence type="ECO:0000313" key="3">
    <source>
        <dbReference type="EMBL" id="MFB8775448.1"/>
    </source>
</evidence>
<feature type="domain" description="NAD-dependent epimerase/dehydratase" evidence="2">
    <location>
        <begin position="8"/>
        <end position="221"/>
    </location>
</feature>
<dbReference type="RefSeq" id="WP_376734059.1">
    <property type="nucleotide sequence ID" value="NZ_JAYMRP010000020.1"/>
</dbReference>
<dbReference type="EMBL" id="JAYMRP010000020">
    <property type="protein sequence ID" value="MFB8775448.1"/>
    <property type="molecule type" value="Genomic_DNA"/>
</dbReference>
<evidence type="ECO:0000259" key="2">
    <source>
        <dbReference type="Pfam" id="PF01370"/>
    </source>
</evidence>
<dbReference type="Gene3D" id="3.40.50.720">
    <property type="entry name" value="NAD(P)-binding Rossmann-like Domain"/>
    <property type="match status" value="1"/>
</dbReference>
<reference evidence="3 4" key="1">
    <citation type="submission" date="2024-01" db="EMBL/GenBank/DDBJ databases">
        <title>Genome mining of biosynthetic gene clusters to explore secondary metabolites of Streptomyces sp.</title>
        <authorList>
            <person name="Baig A."/>
            <person name="Ajitkumar Shintre N."/>
            <person name="Kumar H."/>
            <person name="Anbarasu A."/>
            <person name="Ramaiah S."/>
        </authorList>
    </citation>
    <scope>NUCLEOTIDE SEQUENCE [LARGE SCALE GENOMIC DNA]</scope>
    <source>
        <strain evidence="3 4">A57</strain>
    </source>
</reference>
<organism evidence="3 4">
    <name type="scientific">Streptomyces broussonetiae</name>
    <dbReference type="NCBI Taxonomy" id="2686304"/>
    <lineage>
        <taxon>Bacteria</taxon>
        <taxon>Bacillati</taxon>
        <taxon>Actinomycetota</taxon>
        <taxon>Actinomycetes</taxon>
        <taxon>Kitasatosporales</taxon>
        <taxon>Streptomycetaceae</taxon>
        <taxon>Streptomyces</taxon>
    </lineage>
</organism>
<feature type="region of interest" description="Disordered" evidence="1">
    <location>
        <begin position="123"/>
        <end position="145"/>
    </location>
</feature>
<accession>A0ABV5EF06</accession>
<sequence>MTGGDRAVLVTGGTGFVGTAVLRALTDGPRPAPGTVRALVRRLPGPERRIPGVTYLTGDLTSPRTLRGACDGVRSLVHCASVISRDDDVCTAVNVDGTHALLAEAARAGVERTVQLSTTAVYGAGPHRDLPEDGAPTVPSSPTSRTRLLAERAVRAAGGVVVRPPLVHGPGDLWVVPMIADMLRRVPALVEDGRARLSFVAVDDLGRLLAALALDPAAVPAGSVHHAAHPEPVTLRGFVRELGRTLGLPVPADGLDTESYVRRLDAEPGRATGHQARLLAEDRWYRSDVWRAAGCPVGPGPAARLREAAPWYLDHLGLAATT</sequence>